<evidence type="ECO:0000313" key="2">
    <source>
        <dbReference type="Proteomes" id="UP000695026"/>
    </source>
</evidence>
<evidence type="ECO:0000256" key="1">
    <source>
        <dbReference type="SAM" id="MobiDB-lite"/>
    </source>
</evidence>
<dbReference type="Proteomes" id="UP000695026">
    <property type="component" value="Unplaced"/>
</dbReference>
<dbReference type="RefSeq" id="XP_025026217.1">
    <property type="nucleotide sequence ID" value="XM_025170449.1"/>
</dbReference>
<gene>
    <name evidence="3" type="primary">LOC112541356</name>
</gene>
<feature type="compositionally biased region" description="Basic and acidic residues" evidence="1">
    <location>
        <begin position="86"/>
        <end position="97"/>
    </location>
</feature>
<reference evidence="3" key="1">
    <citation type="submission" date="2025-08" db="UniProtKB">
        <authorList>
            <consortium name="RefSeq"/>
        </authorList>
    </citation>
    <scope>IDENTIFICATION</scope>
    <source>
        <tissue evidence="3">Liver</tissue>
    </source>
</reference>
<name>A0A9F5IUS6_PYTBI</name>
<feature type="compositionally biased region" description="Basic and acidic residues" evidence="1">
    <location>
        <begin position="55"/>
        <end position="76"/>
    </location>
</feature>
<proteinExistence type="predicted"/>
<dbReference type="AlphaFoldDB" id="A0A9F5IUS6"/>
<feature type="compositionally biased region" description="Basic and acidic residues" evidence="1">
    <location>
        <begin position="109"/>
        <end position="126"/>
    </location>
</feature>
<feature type="compositionally biased region" description="Basic and acidic residues" evidence="1">
    <location>
        <begin position="137"/>
        <end position="151"/>
    </location>
</feature>
<dbReference type="KEGG" id="pbi:112541356"/>
<protein>
    <submittedName>
        <fullName evidence="3">Uncharacterized protein LOC112541356</fullName>
    </submittedName>
</protein>
<feature type="region of interest" description="Disordered" evidence="1">
    <location>
        <begin position="1"/>
        <end position="237"/>
    </location>
</feature>
<sequence length="308" mass="33809">MVLRRRSAGGLPPGPFSISSARCSPFDRYRPPGTDQGRRPPIRPRPVTCSRPAGPRRDLRGGRREGPFRGEVDHQRLAKCQAEEEPPARSHLPDRRAVPPPPPGATSDGGKDGAGRRKLTRRGEKDKRRRASPAGEGEPRRRREPRSRSLREALGSWQKQAAGRLGEEAKASKGCGRRGGRGAEPSERISCSDSGCTGSSWDPPPSGRLGERSRLARATGETLQTEDARPADLASSWPPTLSLSLDRSGVPGNSLFEGMLYYKRKQRVNPGYMQLWGPLSQLLELHGIKFWQCVCQKLELSNGAFLIS</sequence>
<feature type="compositionally biased region" description="Polar residues" evidence="1">
    <location>
        <begin position="189"/>
        <end position="200"/>
    </location>
</feature>
<accession>A0A9F5IUS6</accession>
<organism evidence="2 3">
    <name type="scientific">Python bivittatus</name>
    <name type="common">Burmese python</name>
    <name type="synonym">Python molurus bivittatus</name>
    <dbReference type="NCBI Taxonomy" id="176946"/>
    <lineage>
        <taxon>Eukaryota</taxon>
        <taxon>Metazoa</taxon>
        <taxon>Chordata</taxon>
        <taxon>Craniata</taxon>
        <taxon>Vertebrata</taxon>
        <taxon>Euteleostomi</taxon>
        <taxon>Lepidosauria</taxon>
        <taxon>Squamata</taxon>
        <taxon>Bifurcata</taxon>
        <taxon>Unidentata</taxon>
        <taxon>Episquamata</taxon>
        <taxon>Toxicofera</taxon>
        <taxon>Serpentes</taxon>
        <taxon>Henophidia</taxon>
        <taxon>Pythonidae</taxon>
        <taxon>Python</taxon>
    </lineage>
</organism>
<evidence type="ECO:0000313" key="3">
    <source>
        <dbReference type="RefSeq" id="XP_025026217.1"/>
    </source>
</evidence>
<dbReference type="GeneID" id="112541356"/>
<keyword evidence="2" id="KW-1185">Reference proteome</keyword>